<keyword evidence="4" id="KW-1185">Reference proteome</keyword>
<feature type="compositionally biased region" description="Low complexity" evidence="1">
    <location>
        <begin position="384"/>
        <end position="399"/>
    </location>
</feature>
<feature type="transmembrane region" description="Helical" evidence="2">
    <location>
        <begin position="236"/>
        <end position="254"/>
    </location>
</feature>
<dbReference type="AlphaFoldDB" id="A0AAD7K980"/>
<organism evidence="3 4">
    <name type="scientific">Mycena maculata</name>
    <dbReference type="NCBI Taxonomy" id="230809"/>
    <lineage>
        <taxon>Eukaryota</taxon>
        <taxon>Fungi</taxon>
        <taxon>Dikarya</taxon>
        <taxon>Basidiomycota</taxon>
        <taxon>Agaricomycotina</taxon>
        <taxon>Agaricomycetes</taxon>
        <taxon>Agaricomycetidae</taxon>
        <taxon>Agaricales</taxon>
        <taxon>Marasmiineae</taxon>
        <taxon>Mycenaceae</taxon>
        <taxon>Mycena</taxon>
    </lineage>
</organism>
<keyword evidence="2" id="KW-0472">Membrane</keyword>
<gene>
    <name evidence="3" type="ORF">DFH07DRAFT_765801</name>
</gene>
<name>A0AAD7K980_9AGAR</name>
<comment type="caution">
    <text evidence="3">The sequence shown here is derived from an EMBL/GenBank/DDBJ whole genome shotgun (WGS) entry which is preliminary data.</text>
</comment>
<evidence type="ECO:0000256" key="1">
    <source>
        <dbReference type="SAM" id="MobiDB-lite"/>
    </source>
</evidence>
<proteinExistence type="predicted"/>
<keyword evidence="2" id="KW-0812">Transmembrane</keyword>
<reference evidence="3" key="1">
    <citation type="submission" date="2023-03" db="EMBL/GenBank/DDBJ databases">
        <title>Massive genome expansion in bonnet fungi (Mycena s.s.) driven by repeated elements and novel gene families across ecological guilds.</title>
        <authorList>
            <consortium name="Lawrence Berkeley National Laboratory"/>
            <person name="Harder C.B."/>
            <person name="Miyauchi S."/>
            <person name="Viragh M."/>
            <person name="Kuo A."/>
            <person name="Thoen E."/>
            <person name="Andreopoulos B."/>
            <person name="Lu D."/>
            <person name="Skrede I."/>
            <person name="Drula E."/>
            <person name="Henrissat B."/>
            <person name="Morin E."/>
            <person name="Kohler A."/>
            <person name="Barry K."/>
            <person name="LaButti K."/>
            <person name="Morin E."/>
            <person name="Salamov A."/>
            <person name="Lipzen A."/>
            <person name="Mereny Z."/>
            <person name="Hegedus B."/>
            <person name="Baldrian P."/>
            <person name="Stursova M."/>
            <person name="Weitz H."/>
            <person name="Taylor A."/>
            <person name="Grigoriev I.V."/>
            <person name="Nagy L.G."/>
            <person name="Martin F."/>
            <person name="Kauserud H."/>
        </authorList>
    </citation>
    <scope>NUCLEOTIDE SEQUENCE</scope>
    <source>
        <strain evidence="3">CBHHK188m</strain>
    </source>
</reference>
<feature type="region of interest" description="Disordered" evidence="1">
    <location>
        <begin position="381"/>
        <end position="502"/>
    </location>
</feature>
<keyword evidence="2" id="KW-1133">Transmembrane helix</keyword>
<feature type="compositionally biased region" description="Basic residues" evidence="1">
    <location>
        <begin position="412"/>
        <end position="421"/>
    </location>
</feature>
<feature type="region of interest" description="Disordered" evidence="1">
    <location>
        <begin position="131"/>
        <end position="156"/>
    </location>
</feature>
<sequence>MATHRGHSRNYFRCDSPTRLARVRRVFSVLTLIEIAEFESCTMPTPGTPNESKGKGRVPLTRAMAIGDMEQKQVPAQAPTQTLIRSTKHDENEDPNLNSGKQDVRINKSKTAAVDGRYATRAHHTNLPNARARGTMAKPPRAQAGASPQANDSDHLVKETQPVDCLSGDESVDAAYAPTETATELATEPDVLIQWLENQYATTTHSPKCWASLTSTPDTSSVRPKVEVQGFQCNPWFAIVVWLLSAVAFMWFVIEVKLYRALWMFRIIAGAFAGLIGSADDADVMSLWVNALAYVHSWICNLEPKPQTIFTRSTTLIDGQGWRAYSKCTLAEQSPETRCAARAVGQLEDTRQEAMATTKLVFGTDPQNRPEIECASDASTVLKTDVGTPDAAPPDATTPDAERVEAASHQPRSLKRRTKRTTKGETSSARHNTGILSMASTPLPSSNRRTRSSASGRIGLRVGPLRGSPNPHHYVDRTQCGSTKQVEDRPMHKSVRRTGFSKSRVRQLVGRPARRLEPRNGWPRCAQRLGRSRLSSSIKVLELVYVNHTPIQENPWMQLVLVIVVLLEARLIHHMLVCTKISNVAGRIRSDTTKDLGTKRGS</sequence>
<accession>A0AAD7K980</accession>
<evidence type="ECO:0000256" key="2">
    <source>
        <dbReference type="SAM" id="Phobius"/>
    </source>
</evidence>
<feature type="region of interest" description="Disordered" evidence="1">
    <location>
        <begin position="85"/>
        <end position="106"/>
    </location>
</feature>
<evidence type="ECO:0000313" key="3">
    <source>
        <dbReference type="EMBL" id="KAJ7779521.1"/>
    </source>
</evidence>
<dbReference type="Proteomes" id="UP001215280">
    <property type="component" value="Unassembled WGS sequence"/>
</dbReference>
<evidence type="ECO:0000313" key="4">
    <source>
        <dbReference type="Proteomes" id="UP001215280"/>
    </source>
</evidence>
<dbReference type="EMBL" id="JARJLG010000007">
    <property type="protein sequence ID" value="KAJ7779521.1"/>
    <property type="molecule type" value="Genomic_DNA"/>
</dbReference>
<protein>
    <submittedName>
        <fullName evidence="3">Uncharacterized protein</fullName>
    </submittedName>
</protein>
<feature type="compositionally biased region" description="Polar residues" evidence="1">
    <location>
        <begin position="424"/>
        <end position="455"/>
    </location>
</feature>